<dbReference type="PANTHER" id="PTHR37311">
    <property type="entry name" value="2-PHOSPHOSULFOLACTATE PHOSPHATASE-RELATED"/>
    <property type="match status" value="1"/>
</dbReference>
<protein>
    <recommendedName>
        <fullName evidence="4">Probable 2-phosphosulfolactate phosphatase</fullName>
        <ecNumber evidence="3">3.1.3.71</ecNumber>
    </recommendedName>
</protein>
<dbReference type="Pfam" id="PF04029">
    <property type="entry name" value="2-ph_phosp"/>
    <property type="match status" value="1"/>
</dbReference>
<keyword evidence="5" id="KW-0378">Hydrolase</keyword>
<evidence type="ECO:0000256" key="2">
    <source>
        <dbReference type="ARBA" id="ARBA00009997"/>
    </source>
</evidence>
<sequence>MAVVHVIFQKEDVIPERLAGKDVVVFDVLLATTTITRLIEAGSLNIYPAQSFQAAEQCFEQLNSSSAILAGEWEGEAVQGYQLPLPTQLAPLSTGKEVVLVTTNGTVALHKAAKAHRTVAGCLLNGQALADSFVNSDRDLVLICAGSSEAPALEDTFGAGRLLALLSQAGDKRSWTDAAVMAFSVYKQHDPKRCLASSMVGQMFQKAGLAEETSAAALYDTTQVIPELQTDGQYLKIGGCV</sequence>
<dbReference type="Proteomes" id="UP000242310">
    <property type="component" value="Unassembled WGS sequence"/>
</dbReference>
<evidence type="ECO:0000256" key="3">
    <source>
        <dbReference type="ARBA" id="ARBA00012953"/>
    </source>
</evidence>
<keyword evidence="9" id="KW-1185">Reference proteome</keyword>
<gene>
    <name evidence="8" type="ORF">B0H94_11089</name>
</gene>
<comment type="catalytic activity">
    <reaction evidence="7">
        <text>(2R)-O-phospho-3-sulfolactate + H2O = (2R)-3-sulfolactate + phosphate</text>
        <dbReference type="Rhea" id="RHEA:23416"/>
        <dbReference type="ChEBI" id="CHEBI:15377"/>
        <dbReference type="ChEBI" id="CHEBI:15597"/>
        <dbReference type="ChEBI" id="CHEBI:43474"/>
        <dbReference type="ChEBI" id="CHEBI:58738"/>
        <dbReference type="EC" id="3.1.3.71"/>
    </reaction>
</comment>
<dbReference type="RefSeq" id="WP_106589274.1">
    <property type="nucleotide sequence ID" value="NZ_PYAV01000010.1"/>
</dbReference>
<dbReference type="GO" id="GO:0000287">
    <property type="term" value="F:magnesium ion binding"/>
    <property type="evidence" value="ECO:0007669"/>
    <property type="project" value="InterPro"/>
</dbReference>
<dbReference type="Gene3D" id="3.90.1560.10">
    <property type="entry name" value="ComB-like"/>
    <property type="match status" value="1"/>
</dbReference>
<dbReference type="EC" id="3.1.3.71" evidence="3"/>
<dbReference type="InterPro" id="IPR005238">
    <property type="entry name" value="ComB-like"/>
</dbReference>
<keyword evidence="6" id="KW-0460">Magnesium</keyword>
<accession>A0A2P8HBL9</accession>
<evidence type="ECO:0000313" key="9">
    <source>
        <dbReference type="Proteomes" id="UP000242310"/>
    </source>
</evidence>
<evidence type="ECO:0000256" key="1">
    <source>
        <dbReference type="ARBA" id="ARBA00001946"/>
    </source>
</evidence>
<evidence type="ECO:0000256" key="5">
    <source>
        <dbReference type="ARBA" id="ARBA00022801"/>
    </source>
</evidence>
<dbReference type="AlphaFoldDB" id="A0A2P8HBL9"/>
<dbReference type="InterPro" id="IPR036702">
    <property type="entry name" value="ComB-like_sf"/>
</dbReference>
<dbReference type="EMBL" id="PYAV01000010">
    <property type="protein sequence ID" value="PSL43613.1"/>
    <property type="molecule type" value="Genomic_DNA"/>
</dbReference>
<dbReference type="GO" id="GO:0050545">
    <property type="term" value="F:sulfopyruvate decarboxylase activity"/>
    <property type="evidence" value="ECO:0007669"/>
    <property type="project" value="TreeGrafter"/>
</dbReference>
<comment type="cofactor">
    <cofactor evidence="1">
        <name>Mg(2+)</name>
        <dbReference type="ChEBI" id="CHEBI:18420"/>
    </cofactor>
</comment>
<evidence type="ECO:0000256" key="6">
    <source>
        <dbReference type="ARBA" id="ARBA00022842"/>
    </source>
</evidence>
<name>A0A2P8HBL9_9BACI</name>
<evidence type="ECO:0000256" key="4">
    <source>
        <dbReference type="ARBA" id="ARBA00021948"/>
    </source>
</evidence>
<comment type="caution">
    <text evidence="8">The sequence shown here is derived from an EMBL/GenBank/DDBJ whole genome shotgun (WGS) entry which is preliminary data.</text>
</comment>
<reference evidence="8 9" key="1">
    <citation type="submission" date="2018-03" db="EMBL/GenBank/DDBJ databases">
        <title>Genomic Encyclopedia of Type Strains, Phase III (KMG-III): the genomes of soil and plant-associated and newly described type strains.</title>
        <authorList>
            <person name="Whitman W."/>
        </authorList>
    </citation>
    <scope>NUCLEOTIDE SEQUENCE [LARGE SCALE GENOMIC DNA]</scope>
    <source>
        <strain evidence="8 9">CGMCC 1.07653</strain>
    </source>
</reference>
<dbReference type="OrthoDB" id="4913at2"/>
<dbReference type="PANTHER" id="PTHR37311:SF1">
    <property type="entry name" value="2-PHOSPHOSULFOLACTATE PHOSPHATASE-RELATED"/>
    <property type="match status" value="1"/>
</dbReference>
<evidence type="ECO:0000256" key="7">
    <source>
        <dbReference type="ARBA" id="ARBA00033711"/>
    </source>
</evidence>
<comment type="similarity">
    <text evidence="2">Belongs to the ComB family.</text>
</comment>
<evidence type="ECO:0000313" key="8">
    <source>
        <dbReference type="EMBL" id="PSL43613.1"/>
    </source>
</evidence>
<dbReference type="SUPFAM" id="SSF142823">
    <property type="entry name" value="ComB-like"/>
    <property type="match status" value="1"/>
</dbReference>
<proteinExistence type="inferred from homology"/>
<organism evidence="8 9">
    <name type="scientific">Salsuginibacillus halophilus</name>
    <dbReference type="NCBI Taxonomy" id="517424"/>
    <lineage>
        <taxon>Bacteria</taxon>
        <taxon>Bacillati</taxon>
        <taxon>Bacillota</taxon>
        <taxon>Bacilli</taxon>
        <taxon>Bacillales</taxon>
        <taxon>Bacillaceae</taxon>
        <taxon>Salsuginibacillus</taxon>
    </lineage>
</organism>
<dbReference type="GO" id="GO:0050532">
    <property type="term" value="F:2-phosphosulfolactate phosphatase activity"/>
    <property type="evidence" value="ECO:0007669"/>
    <property type="project" value="UniProtKB-EC"/>
</dbReference>